<dbReference type="STRING" id="1336337.A0A3N4IVC2"/>
<sequence length="235" mass="26305">MDPETPFEDDPRPLLCKAAGARNPPSVKALLAAPGIQVNARDPLYDGETVLMVALRNESLDVVEVLIRDERTDVNLRDGFYGRTALHYAVDSKSLMMVKCLLQRSGIEVDVKSSNGETPLCMAVGKGDVDMTRLLLEEGRADVTLAGCVSMTRRPLHFTVLRRYLKVVQVLADFMEVQVDPENGVSDTPLGHAISHRHRRVARVLKDFGAHDEKDDKRNYFWRKVIAGKRFICFA</sequence>
<dbReference type="Gene3D" id="1.25.40.20">
    <property type="entry name" value="Ankyrin repeat-containing domain"/>
    <property type="match status" value="2"/>
</dbReference>
<dbReference type="Pfam" id="PF00023">
    <property type="entry name" value="Ank"/>
    <property type="match status" value="1"/>
</dbReference>
<dbReference type="PROSITE" id="PS50088">
    <property type="entry name" value="ANK_REPEAT"/>
    <property type="match status" value="2"/>
</dbReference>
<protein>
    <submittedName>
        <fullName evidence="4">Ankyrin</fullName>
    </submittedName>
</protein>
<dbReference type="InterPro" id="IPR002110">
    <property type="entry name" value="Ankyrin_rpt"/>
</dbReference>
<dbReference type="SUPFAM" id="SSF48403">
    <property type="entry name" value="Ankyrin repeat"/>
    <property type="match status" value="1"/>
</dbReference>
<dbReference type="EMBL" id="ML120538">
    <property type="protein sequence ID" value="RPA90152.1"/>
    <property type="molecule type" value="Genomic_DNA"/>
</dbReference>
<proteinExistence type="predicted"/>
<evidence type="ECO:0000313" key="4">
    <source>
        <dbReference type="EMBL" id="RPA90152.1"/>
    </source>
</evidence>
<dbReference type="InterPro" id="IPR036770">
    <property type="entry name" value="Ankyrin_rpt-contain_sf"/>
</dbReference>
<dbReference type="SMART" id="SM00248">
    <property type="entry name" value="ANK"/>
    <property type="match status" value="4"/>
</dbReference>
<dbReference type="GO" id="GO:0085020">
    <property type="term" value="P:protein K6-linked ubiquitination"/>
    <property type="evidence" value="ECO:0007669"/>
    <property type="project" value="TreeGrafter"/>
</dbReference>
<evidence type="ECO:0000256" key="3">
    <source>
        <dbReference type="PROSITE-ProRule" id="PRU00023"/>
    </source>
</evidence>
<dbReference type="PANTHER" id="PTHR24171:SF8">
    <property type="entry name" value="BRCA1-ASSOCIATED RING DOMAIN PROTEIN 1"/>
    <property type="match status" value="1"/>
</dbReference>
<dbReference type="PANTHER" id="PTHR24171">
    <property type="entry name" value="ANKYRIN REPEAT DOMAIN-CONTAINING PROTEIN 39-RELATED"/>
    <property type="match status" value="1"/>
</dbReference>
<evidence type="ECO:0000313" key="5">
    <source>
        <dbReference type="Proteomes" id="UP000276215"/>
    </source>
</evidence>
<dbReference type="Proteomes" id="UP000276215">
    <property type="component" value="Unassembled WGS sequence"/>
</dbReference>
<organism evidence="4 5">
    <name type="scientific">Choiromyces venosus 120613-1</name>
    <dbReference type="NCBI Taxonomy" id="1336337"/>
    <lineage>
        <taxon>Eukaryota</taxon>
        <taxon>Fungi</taxon>
        <taxon>Dikarya</taxon>
        <taxon>Ascomycota</taxon>
        <taxon>Pezizomycotina</taxon>
        <taxon>Pezizomycetes</taxon>
        <taxon>Pezizales</taxon>
        <taxon>Tuberaceae</taxon>
        <taxon>Choiromyces</taxon>
    </lineage>
</organism>
<keyword evidence="2 3" id="KW-0040">ANK repeat</keyword>
<accession>A0A3N4IVC2</accession>
<name>A0A3N4IVC2_9PEZI</name>
<gene>
    <name evidence="4" type="ORF">L873DRAFT_1719078</name>
</gene>
<keyword evidence="1" id="KW-0677">Repeat</keyword>
<reference evidence="4 5" key="1">
    <citation type="journal article" date="2018" name="Nat. Ecol. Evol.">
        <title>Pezizomycetes genomes reveal the molecular basis of ectomycorrhizal truffle lifestyle.</title>
        <authorList>
            <person name="Murat C."/>
            <person name="Payen T."/>
            <person name="Noel B."/>
            <person name="Kuo A."/>
            <person name="Morin E."/>
            <person name="Chen J."/>
            <person name="Kohler A."/>
            <person name="Krizsan K."/>
            <person name="Balestrini R."/>
            <person name="Da Silva C."/>
            <person name="Montanini B."/>
            <person name="Hainaut M."/>
            <person name="Levati E."/>
            <person name="Barry K.W."/>
            <person name="Belfiori B."/>
            <person name="Cichocki N."/>
            <person name="Clum A."/>
            <person name="Dockter R.B."/>
            <person name="Fauchery L."/>
            <person name="Guy J."/>
            <person name="Iotti M."/>
            <person name="Le Tacon F."/>
            <person name="Lindquist E.A."/>
            <person name="Lipzen A."/>
            <person name="Malagnac F."/>
            <person name="Mello A."/>
            <person name="Molinier V."/>
            <person name="Miyauchi S."/>
            <person name="Poulain J."/>
            <person name="Riccioni C."/>
            <person name="Rubini A."/>
            <person name="Sitrit Y."/>
            <person name="Splivallo R."/>
            <person name="Traeger S."/>
            <person name="Wang M."/>
            <person name="Zifcakova L."/>
            <person name="Wipf D."/>
            <person name="Zambonelli A."/>
            <person name="Paolocci F."/>
            <person name="Nowrousian M."/>
            <person name="Ottonello S."/>
            <person name="Baldrian P."/>
            <person name="Spatafora J.W."/>
            <person name="Henrissat B."/>
            <person name="Nagy L.G."/>
            <person name="Aury J.M."/>
            <person name="Wincker P."/>
            <person name="Grigoriev I.V."/>
            <person name="Bonfante P."/>
            <person name="Martin F.M."/>
        </authorList>
    </citation>
    <scope>NUCLEOTIDE SEQUENCE [LARGE SCALE GENOMIC DNA]</scope>
    <source>
        <strain evidence="4 5">120613-1</strain>
    </source>
</reference>
<feature type="repeat" description="ANK" evidence="3">
    <location>
        <begin position="81"/>
        <end position="114"/>
    </location>
</feature>
<evidence type="ECO:0000256" key="2">
    <source>
        <dbReference type="ARBA" id="ARBA00023043"/>
    </source>
</evidence>
<feature type="repeat" description="ANK" evidence="3">
    <location>
        <begin position="115"/>
        <end position="139"/>
    </location>
</feature>
<keyword evidence="5" id="KW-1185">Reference proteome</keyword>
<evidence type="ECO:0000256" key="1">
    <source>
        <dbReference type="ARBA" id="ARBA00022737"/>
    </source>
</evidence>
<dbReference type="PROSITE" id="PS50297">
    <property type="entry name" value="ANK_REP_REGION"/>
    <property type="match status" value="1"/>
</dbReference>
<dbReference type="GO" id="GO:0004842">
    <property type="term" value="F:ubiquitin-protein transferase activity"/>
    <property type="evidence" value="ECO:0007669"/>
    <property type="project" value="TreeGrafter"/>
</dbReference>
<dbReference type="AlphaFoldDB" id="A0A3N4IVC2"/>
<dbReference type="Pfam" id="PF12796">
    <property type="entry name" value="Ank_2"/>
    <property type="match status" value="1"/>
</dbReference>
<dbReference type="OrthoDB" id="539213at2759"/>